<organism evidence="2 3">
    <name type="scientific">Pelobates cultripes</name>
    <name type="common">Western spadefoot toad</name>
    <dbReference type="NCBI Taxonomy" id="61616"/>
    <lineage>
        <taxon>Eukaryota</taxon>
        <taxon>Metazoa</taxon>
        <taxon>Chordata</taxon>
        <taxon>Craniata</taxon>
        <taxon>Vertebrata</taxon>
        <taxon>Euteleostomi</taxon>
        <taxon>Amphibia</taxon>
        <taxon>Batrachia</taxon>
        <taxon>Anura</taxon>
        <taxon>Pelobatoidea</taxon>
        <taxon>Pelobatidae</taxon>
        <taxon>Pelobates</taxon>
    </lineage>
</organism>
<dbReference type="EMBL" id="OW240921">
    <property type="protein sequence ID" value="CAH2319031.1"/>
    <property type="molecule type" value="Genomic_DNA"/>
</dbReference>
<keyword evidence="3" id="KW-1185">Reference proteome</keyword>
<feature type="region of interest" description="Disordered" evidence="1">
    <location>
        <begin position="390"/>
        <end position="419"/>
    </location>
</feature>
<gene>
    <name evidence="2" type="ORF">PECUL_23A028666</name>
</gene>
<dbReference type="AlphaFoldDB" id="A0AAD1T8R8"/>
<name>A0AAD1T8R8_PELCU</name>
<accession>A0AAD1T8R8</accession>
<feature type="compositionally biased region" description="Polar residues" evidence="1">
    <location>
        <begin position="299"/>
        <end position="312"/>
    </location>
</feature>
<feature type="compositionally biased region" description="Polar residues" evidence="1">
    <location>
        <begin position="390"/>
        <end position="410"/>
    </location>
</feature>
<sequence length="602" mass="66582">MGTKDRHRSGIVPPFSTSKHVSLEGYVGGLFTDTESAAFDTRHSAASYRHFSYSINQLSTAAPVSLVGPWLSEVGAEAKTQNKQADNQGTVRPKIMLKIAWKESGSPLLSPSNTPHAQATVKQVETQLTTNLTQKMLDAAVNKMQMTVEAAIADLKESFTDLDARTLYLEGKDKEFTAAHASAQISPTTNENELHRRLAVASQDPLNTRVLTDRPSNIHPHRPLKAETTVKSTKTSAVSNACTDISRLPAADHGRKTYSANAGERRDCTPHKLKQVPKLSITRSRSTRDIPVTRDDEQPSTSTSGVLRQRPSSAACVAKEPQQIHSLTTTKHTSRGKPSVTSPGNVSGCRHFTVASNVPVKQSISPVNVPIQPNPKKSRSVLQDITQTIGNDNNIHRGTTSLTSRNTSVKVPTHPPPKKSRYVLQTITHTDSKNTHIYTETTSPLDTRKCMLWFTRSAPLWFKVKDAVQHTITEIFKILNDAALLQCSRPLSLKLYAARRPFRIGHALLSHDGRDSQLSINGVIPNIILPRDNVSDLLQWFLRELGFWFALGDFIDSVISEIRNIVIVTDDELRQTNFLNRFERLDRATNAFRSGLNLLTPA</sequence>
<feature type="region of interest" description="Disordered" evidence="1">
    <location>
        <begin position="279"/>
        <end position="348"/>
    </location>
</feature>
<evidence type="ECO:0000313" key="2">
    <source>
        <dbReference type="EMBL" id="CAH2319031.1"/>
    </source>
</evidence>
<feature type="compositionally biased region" description="Basic and acidic residues" evidence="1">
    <location>
        <begin position="286"/>
        <end position="297"/>
    </location>
</feature>
<reference evidence="2" key="1">
    <citation type="submission" date="2022-03" db="EMBL/GenBank/DDBJ databases">
        <authorList>
            <person name="Alioto T."/>
            <person name="Alioto T."/>
            <person name="Gomez Garrido J."/>
        </authorList>
    </citation>
    <scope>NUCLEOTIDE SEQUENCE</scope>
</reference>
<evidence type="ECO:0000313" key="3">
    <source>
        <dbReference type="Proteomes" id="UP001295444"/>
    </source>
</evidence>
<dbReference type="Proteomes" id="UP001295444">
    <property type="component" value="Chromosome 10"/>
</dbReference>
<proteinExistence type="predicted"/>
<evidence type="ECO:0000256" key="1">
    <source>
        <dbReference type="SAM" id="MobiDB-lite"/>
    </source>
</evidence>
<protein>
    <submittedName>
        <fullName evidence="2">Uncharacterized protein</fullName>
    </submittedName>
</protein>